<feature type="coiled-coil region" evidence="1">
    <location>
        <begin position="316"/>
        <end position="364"/>
    </location>
</feature>
<name>A0A3G2JA49_9ACTN</name>
<organism evidence="2 3">
    <name type="scientific">Streptomyces dangxiongensis</name>
    <dbReference type="NCBI Taxonomy" id="1442032"/>
    <lineage>
        <taxon>Bacteria</taxon>
        <taxon>Bacillati</taxon>
        <taxon>Actinomycetota</taxon>
        <taxon>Actinomycetes</taxon>
        <taxon>Kitasatosporales</taxon>
        <taxon>Streptomycetaceae</taxon>
        <taxon>Streptomyces</taxon>
    </lineage>
</organism>
<keyword evidence="3" id="KW-1185">Reference proteome</keyword>
<geneLocation type="plasmid" evidence="2">
    <name>unnamed1</name>
</geneLocation>
<keyword evidence="2" id="KW-0614">Plasmid</keyword>
<dbReference type="KEGG" id="sdd:D9753_00050"/>
<dbReference type="Proteomes" id="UP000268329">
    <property type="component" value="Plasmid unnamed1"/>
</dbReference>
<evidence type="ECO:0000256" key="1">
    <source>
        <dbReference type="SAM" id="Coils"/>
    </source>
</evidence>
<proteinExistence type="predicted"/>
<reference evidence="2 3" key="1">
    <citation type="submission" date="2018-10" db="EMBL/GenBank/DDBJ databases">
        <title>The genome of Streptomyces dangxiongensis Z022.</title>
        <authorList>
            <person name="Zhang B."/>
        </authorList>
    </citation>
    <scope>NUCLEOTIDE SEQUENCE [LARGE SCALE GENOMIC DNA]</scope>
    <source>
        <strain evidence="2 3">Z022</strain>
        <plasmid evidence="2 3">unnamed1</plasmid>
    </source>
</reference>
<evidence type="ECO:0000313" key="2">
    <source>
        <dbReference type="EMBL" id="AYN37669.1"/>
    </source>
</evidence>
<dbReference type="EMBL" id="CP033072">
    <property type="protein sequence ID" value="AYN37669.1"/>
    <property type="molecule type" value="Genomic_DNA"/>
</dbReference>
<evidence type="ECO:0000313" key="3">
    <source>
        <dbReference type="Proteomes" id="UP000268329"/>
    </source>
</evidence>
<protein>
    <submittedName>
        <fullName evidence="2">Uncharacterized protein</fullName>
    </submittedName>
</protein>
<dbReference type="OrthoDB" id="8527901at2"/>
<sequence length="553" mass="59979">MALWQLLDFKPGVDEEVQAGVEGALLASGLLYGEVTTGGEIRARNGQLLLTAQGPQALRSVRTLLTPAENAAVDATVVNAVLDRIALEPGHPTWLSPDGSWGNGPLTGCYRPAAARFIGAAARAAARAARLTEIDDLLQLQQRGQERSEHHDVLKDASKALEEHLVRAPRSARLATLRLQAAAARAQIVARRREARALAEEAERMQRAWTARNRSHQEICAALGMPEDIDGLLAVRGYAQQAQAACSNVDHAVETVTSHLDRHRKAWGRLDPVQERRTQAEETAESAWLTWSREAAALAALREALGADPDQVHRRLKEAEAELRRTEDRLRHSRSQIVKLTGLVASAEEKAQVARQKAVDAKAALIQQAQVLHQRLGHPSIAVALAAGTQPPPVLRSPDPAADDVLAAVRQVRAAVQRPDSTADATALMRALSLLERNTAGAYDITVTVEDDLHVVELADATGRRHIADAAADLRERRDRGRGALTQRERTAFHNFVLGGMAEELRQRLKEAEELVKAMNTSLGSITTSHGIGVKIDWRLSDAAGETSPRSKG</sequence>
<gene>
    <name evidence="2" type="ORF">D9753_00050</name>
</gene>
<keyword evidence="1" id="KW-0175">Coiled coil</keyword>
<accession>A0A3G2JA49</accession>
<dbReference type="AlphaFoldDB" id="A0A3G2JA49"/>